<dbReference type="InterPro" id="IPR000276">
    <property type="entry name" value="GPCR_Rhodpsn"/>
</dbReference>
<keyword evidence="8 9" id="KW-0807">Transducer</keyword>
<evidence type="ECO:0000256" key="4">
    <source>
        <dbReference type="ARBA" id="ARBA00022989"/>
    </source>
</evidence>
<keyword evidence="3 9" id="KW-0812">Transmembrane</keyword>
<dbReference type="PANTHER" id="PTHR24243:SF107">
    <property type="entry name" value="NEUROPEPTIDES CAPA RECEPTOR"/>
    <property type="match status" value="1"/>
</dbReference>
<accession>A0A8K0C5C4</accession>
<name>A0A8K0C5C4_IGNLU</name>
<evidence type="ECO:0000256" key="10">
    <source>
        <dbReference type="SAM" id="Phobius"/>
    </source>
</evidence>
<feature type="domain" description="G-protein coupled receptors family 1 profile" evidence="11">
    <location>
        <begin position="1"/>
        <end position="203"/>
    </location>
</feature>
<dbReference type="OrthoDB" id="5962705at2759"/>
<feature type="transmembrane region" description="Helical" evidence="10">
    <location>
        <begin position="6"/>
        <end position="26"/>
    </location>
</feature>
<comment type="similarity">
    <text evidence="2 9">Belongs to the G-protein coupled receptor 1 family.</text>
</comment>
<dbReference type="EMBL" id="VTPC01090935">
    <property type="protein sequence ID" value="KAF2880628.1"/>
    <property type="molecule type" value="Genomic_DNA"/>
</dbReference>
<dbReference type="PRINTS" id="PR00237">
    <property type="entry name" value="GPCRRHODOPSN"/>
</dbReference>
<feature type="non-terminal residue" evidence="12">
    <location>
        <position position="318"/>
    </location>
</feature>
<dbReference type="GO" id="GO:0008188">
    <property type="term" value="F:neuropeptide receptor activity"/>
    <property type="evidence" value="ECO:0007669"/>
    <property type="project" value="TreeGrafter"/>
</dbReference>
<dbReference type="GO" id="GO:0005886">
    <property type="term" value="C:plasma membrane"/>
    <property type="evidence" value="ECO:0007669"/>
    <property type="project" value="TreeGrafter"/>
</dbReference>
<evidence type="ECO:0000256" key="1">
    <source>
        <dbReference type="ARBA" id="ARBA00004141"/>
    </source>
</evidence>
<evidence type="ECO:0000256" key="7">
    <source>
        <dbReference type="ARBA" id="ARBA00023170"/>
    </source>
</evidence>
<dbReference type="PANTHER" id="PTHR24243">
    <property type="entry name" value="G-PROTEIN COUPLED RECEPTOR"/>
    <property type="match status" value="1"/>
</dbReference>
<keyword evidence="6 10" id="KW-0472">Membrane</keyword>
<evidence type="ECO:0000256" key="5">
    <source>
        <dbReference type="ARBA" id="ARBA00023040"/>
    </source>
</evidence>
<sequence length="318" mass="36819">ATYVSVLTIVAFSTERYLAICYPLYLHTMSGLQRAVRIIACMWLIALFSAVPFSVYSVVDYLNYPPGTDNILKESAFCAMMSQPENFPLAEISFFLFFLIPMCIIAIQYTRMGLRISKQTRRLGVNGSVHRGSNRRSQSHKAVIRMLAAVVIGFFVCWAPFHAQRLLVIYGRDFPYYHELNAWMFYITGILYYFSSTLNPVLYNVMSNRYRNAFKEILCGIKTKHKLLRRSSTFRDTRLSTDNFKRVSNSDALNRHSSRRQFIRNSTENDVIMEEDILQLVQSEESSTTKVFQSFCFMSEETSKRTTARPHSNKETCI</sequence>
<proteinExistence type="inferred from homology"/>
<evidence type="ECO:0000256" key="9">
    <source>
        <dbReference type="RuleBase" id="RU000688"/>
    </source>
</evidence>
<dbReference type="SUPFAM" id="SSF81321">
    <property type="entry name" value="Family A G protein-coupled receptor-like"/>
    <property type="match status" value="1"/>
</dbReference>
<keyword evidence="7 9" id="KW-0675">Receptor</keyword>
<evidence type="ECO:0000256" key="2">
    <source>
        <dbReference type="ARBA" id="ARBA00010663"/>
    </source>
</evidence>
<dbReference type="InterPro" id="IPR017452">
    <property type="entry name" value="GPCR_Rhodpsn_7TM"/>
</dbReference>
<keyword evidence="4 10" id="KW-1133">Transmembrane helix</keyword>
<feature type="transmembrane region" description="Helical" evidence="10">
    <location>
        <begin position="183"/>
        <end position="205"/>
    </location>
</feature>
<protein>
    <recommendedName>
        <fullName evidence="11">G-protein coupled receptors family 1 profile domain-containing protein</fullName>
    </recommendedName>
</protein>
<evidence type="ECO:0000313" key="12">
    <source>
        <dbReference type="EMBL" id="KAF2880628.1"/>
    </source>
</evidence>
<evidence type="ECO:0000256" key="6">
    <source>
        <dbReference type="ARBA" id="ARBA00023136"/>
    </source>
</evidence>
<dbReference type="PROSITE" id="PS00237">
    <property type="entry name" value="G_PROTEIN_RECEP_F1_1"/>
    <property type="match status" value="1"/>
</dbReference>
<comment type="subcellular location">
    <subcellularLocation>
        <location evidence="1">Membrane</location>
        <topology evidence="1">Multi-pass membrane protein</topology>
    </subcellularLocation>
</comment>
<dbReference type="PROSITE" id="PS50262">
    <property type="entry name" value="G_PROTEIN_RECEP_F1_2"/>
    <property type="match status" value="1"/>
</dbReference>
<evidence type="ECO:0000256" key="3">
    <source>
        <dbReference type="ARBA" id="ARBA00022692"/>
    </source>
</evidence>
<feature type="transmembrane region" description="Helical" evidence="10">
    <location>
        <begin position="92"/>
        <end position="112"/>
    </location>
</feature>
<feature type="transmembrane region" description="Helical" evidence="10">
    <location>
        <begin position="142"/>
        <end position="163"/>
    </location>
</feature>
<dbReference type="Proteomes" id="UP000801492">
    <property type="component" value="Unassembled WGS sequence"/>
</dbReference>
<gene>
    <name evidence="12" type="ORF">ILUMI_25547</name>
</gene>
<evidence type="ECO:0000313" key="13">
    <source>
        <dbReference type="Proteomes" id="UP000801492"/>
    </source>
</evidence>
<evidence type="ECO:0000259" key="11">
    <source>
        <dbReference type="PROSITE" id="PS50262"/>
    </source>
</evidence>
<feature type="transmembrane region" description="Helical" evidence="10">
    <location>
        <begin position="38"/>
        <end position="59"/>
    </location>
</feature>
<keyword evidence="5 9" id="KW-0297">G-protein coupled receptor</keyword>
<dbReference type="Gene3D" id="1.20.1070.10">
    <property type="entry name" value="Rhodopsin 7-helix transmembrane proteins"/>
    <property type="match status" value="1"/>
</dbReference>
<reference evidence="12" key="1">
    <citation type="submission" date="2019-08" db="EMBL/GenBank/DDBJ databases">
        <title>The genome of the North American firefly Photinus pyralis.</title>
        <authorList>
            <consortium name="Photinus pyralis genome working group"/>
            <person name="Fallon T.R."/>
            <person name="Sander Lower S.E."/>
            <person name="Weng J.-K."/>
        </authorList>
    </citation>
    <scope>NUCLEOTIDE SEQUENCE</scope>
    <source>
        <strain evidence="12">TRF0915ILg1</strain>
        <tissue evidence="12">Whole body</tissue>
    </source>
</reference>
<dbReference type="AlphaFoldDB" id="A0A8K0C5C4"/>
<evidence type="ECO:0000256" key="8">
    <source>
        <dbReference type="ARBA" id="ARBA00023224"/>
    </source>
</evidence>
<dbReference type="Pfam" id="PF00001">
    <property type="entry name" value="7tm_1"/>
    <property type="match status" value="1"/>
</dbReference>
<keyword evidence="13" id="KW-1185">Reference proteome</keyword>
<organism evidence="12 13">
    <name type="scientific">Ignelater luminosus</name>
    <name type="common">Cucubano</name>
    <name type="synonym">Pyrophorus luminosus</name>
    <dbReference type="NCBI Taxonomy" id="2038154"/>
    <lineage>
        <taxon>Eukaryota</taxon>
        <taxon>Metazoa</taxon>
        <taxon>Ecdysozoa</taxon>
        <taxon>Arthropoda</taxon>
        <taxon>Hexapoda</taxon>
        <taxon>Insecta</taxon>
        <taxon>Pterygota</taxon>
        <taxon>Neoptera</taxon>
        <taxon>Endopterygota</taxon>
        <taxon>Coleoptera</taxon>
        <taxon>Polyphaga</taxon>
        <taxon>Elateriformia</taxon>
        <taxon>Elateroidea</taxon>
        <taxon>Elateridae</taxon>
        <taxon>Agrypninae</taxon>
        <taxon>Pyrophorini</taxon>
        <taxon>Ignelater</taxon>
    </lineage>
</organism>
<comment type="caution">
    <text evidence="12">The sequence shown here is derived from an EMBL/GenBank/DDBJ whole genome shotgun (WGS) entry which is preliminary data.</text>
</comment>